<evidence type="ECO:0000313" key="2">
    <source>
        <dbReference type="EMBL" id="SKC88991.1"/>
    </source>
</evidence>
<dbReference type="Gene3D" id="3.40.630.30">
    <property type="match status" value="1"/>
</dbReference>
<dbReference type="AlphaFoldDB" id="A0A1T5ML96"/>
<name>A0A1T5ML96_9FIRM</name>
<proteinExistence type="predicted"/>
<feature type="domain" description="N-acetyltransferase" evidence="1">
    <location>
        <begin position="12"/>
        <end position="178"/>
    </location>
</feature>
<evidence type="ECO:0000313" key="3">
    <source>
        <dbReference type="Proteomes" id="UP000190285"/>
    </source>
</evidence>
<dbReference type="CDD" id="cd04301">
    <property type="entry name" value="NAT_SF"/>
    <property type="match status" value="1"/>
</dbReference>
<dbReference type="SUPFAM" id="SSF55729">
    <property type="entry name" value="Acyl-CoA N-acyltransferases (Nat)"/>
    <property type="match status" value="1"/>
</dbReference>
<dbReference type="RefSeq" id="WP_079495559.1">
    <property type="nucleotide sequence ID" value="NZ_FUZT01000018.1"/>
</dbReference>
<dbReference type="PANTHER" id="PTHR43415:SF3">
    <property type="entry name" value="GNAT-FAMILY ACETYLTRANSFERASE"/>
    <property type="match status" value="1"/>
</dbReference>
<dbReference type="GO" id="GO:0016747">
    <property type="term" value="F:acyltransferase activity, transferring groups other than amino-acyl groups"/>
    <property type="evidence" value="ECO:0007669"/>
    <property type="project" value="InterPro"/>
</dbReference>
<dbReference type="Proteomes" id="UP000190285">
    <property type="component" value="Unassembled WGS sequence"/>
</dbReference>
<dbReference type="GO" id="GO:0005840">
    <property type="term" value="C:ribosome"/>
    <property type="evidence" value="ECO:0007669"/>
    <property type="project" value="UniProtKB-KW"/>
</dbReference>
<dbReference type="STRING" id="36842.SAMN02194393_04963"/>
<protein>
    <submittedName>
        <fullName evidence="2">Acetyltransferases, including N-acetylases of ribosomal proteins</fullName>
    </submittedName>
</protein>
<dbReference type="PROSITE" id="PS51186">
    <property type="entry name" value="GNAT"/>
    <property type="match status" value="1"/>
</dbReference>
<organism evidence="2 3">
    <name type="scientific">Maledivibacter halophilus</name>
    <dbReference type="NCBI Taxonomy" id="36842"/>
    <lineage>
        <taxon>Bacteria</taxon>
        <taxon>Bacillati</taxon>
        <taxon>Bacillota</taxon>
        <taxon>Clostridia</taxon>
        <taxon>Peptostreptococcales</taxon>
        <taxon>Caminicellaceae</taxon>
        <taxon>Maledivibacter</taxon>
    </lineage>
</organism>
<dbReference type="OrthoDB" id="948250at2"/>
<accession>A0A1T5ML96</accession>
<keyword evidence="2" id="KW-0808">Transferase</keyword>
<dbReference type="InterPro" id="IPR000182">
    <property type="entry name" value="GNAT_dom"/>
</dbReference>
<keyword evidence="3" id="KW-1185">Reference proteome</keyword>
<dbReference type="Pfam" id="PF00583">
    <property type="entry name" value="Acetyltransf_1"/>
    <property type="match status" value="1"/>
</dbReference>
<dbReference type="EMBL" id="FUZT01000018">
    <property type="protein sequence ID" value="SKC88991.1"/>
    <property type="molecule type" value="Genomic_DNA"/>
</dbReference>
<keyword evidence="2" id="KW-0689">Ribosomal protein</keyword>
<evidence type="ECO:0000259" key="1">
    <source>
        <dbReference type="PROSITE" id="PS51186"/>
    </source>
</evidence>
<sequence>MKKYKLRNGKVVVIREGKREDAKAVITYMEKVSGESDYLTFGDGEFNTTVEEEAIFIEDSKKYRNALFLIAVWEGEIIGCLTFSGGNRKRIEHYGEFGITVLRKYWGFGIGKILINYLINWARETGIIKKINLKVRADNIKAIKLYKRLGFIMEGAISRFFYHNGIFYDIYIMGIEID</sequence>
<reference evidence="2 3" key="1">
    <citation type="submission" date="2017-02" db="EMBL/GenBank/DDBJ databases">
        <authorList>
            <person name="Peterson S.W."/>
        </authorList>
    </citation>
    <scope>NUCLEOTIDE SEQUENCE [LARGE SCALE GENOMIC DNA]</scope>
    <source>
        <strain evidence="2 3">M1</strain>
    </source>
</reference>
<dbReference type="InterPro" id="IPR016181">
    <property type="entry name" value="Acyl_CoA_acyltransferase"/>
</dbReference>
<gene>
    <name evidence="2" type="ORF">SAMN02194393_04963</name>
</gene>
<keyword evidence="2" id="KW-0687">Ribonucleoprotein</keyword>
<dbReference type="PANTHER" id="PTHR43415">
    <property type="entry name" value="SPERMIDINE N(1)-ACETYLTRANSFERASE"/>
    <property type="match status" value="1"/>
</dbReference>